<dbReference type="InterPro" id="IPR011008">
    <property type="entry name" value="Dimeric_a/b-barrel"/>
</dbReference>
<name>A0A8J3GG42_9HYPH</name>
<dbReference type="AlphaFoldDB" id="A0A8J3GG42"/>
<proteinExistence type="predicted"/>
<dbReference type="EMBL" id="BMZO01000001">
    <property type="protein sequence ID" value="GHC62880.1"/>
    <property type="molecule type" value="Genomic_DNA"/>
</dbReference>
<evidence type="ECO:0000313" key="3">
    <source>
        <dbReference type="Proteomes" id="UP000641137"/>
    </source>
</evidence>
<sequence>MIRHIVLFTVKPGEDREQVRSELARLGTIPHSQFFEVVLNSKVDLYSNEVDIVVYGEFADEAALAAFKADPIYHETTALVRPRREVRMSADYRTTKE</sequence>
<comment type="caution">
    <text evidence="2">The sequence shown here is derived from an EMBL/GenBank/DDBJ whole genome shotgun (WGS) entry which is preliminary data.</text>
</comment>
<keyword evidence="3" id="KW-1185">Reference proteome</keyword>
<accession>A0A8J3GG42</accession>
<evidence type="ECO:0000259" key="1">
    <source>
        <dbReference type="PROSITE" id="PS51502"/>
    </source>
</evidence>
<organism evidence="2 3">
    <name type="scientific">Limoniibacter endophyticus</name>
    <dbReference type="NCBI Taxonomy" id="1565040"/>
    <lineage>
        <taxon>Bacteria</taxon>
        <taxon>Pseudomonadati</taxon>
        <taxon>Pseudomonadota</taxon>
        <taxon>Alphaproteobacteria</taxon>
        <taxon>Hyphomicrobiales</taxon>
        <taxon>Bartonellaceae</taxon>
        <taxon>Limoniibacter</taxon>
    </lineage>
</organism>
<protein>
    <submittedName>
        <fullName evidence="2">Stress responsive protein</fullName>
    </submittedName>
</protein>
<dbReference type="Gene3D" id="3.30.70.100">
    <property type="match status" value="1"/>
</dbReference>
<dbReference type="RefSeq" id="WP_189487373.1">
    <property type="nucleotide sequence ID" value="NZ_BMZO01000001.1"/>
</dbReference>
<dbReference type="InterPro" id="IPR013097">
    <property type="entry name" value="Dabb"/>
</dbReference>
<dbReference type="SUPFAM" id="SSF54909">
    <property type="entry name" value="Dimeric alpha+beta barrel"/>
    <property type="match status" value="1"/>
</dbReference>
<dbReference type="Proteomes" id="UP000641137">
    <property type="component" value="Unassembled WGS sequence"/>
</dbReference>
<dbReference type="SMART" id="SM00886">
    <property type="entry name" value="Dabb"/>
    <property type="match status" value="1"/>
</dbReference>
<reference evidence="2" key="2">
    <citation type="submission" date="2020-09" db="EMBL/GenBank/DDBJ databases">
        <authorList>
            <person name="Sun Q."/>
            <person name="Kim S."/>
        </authorList>
    </citation>
    <scope>NUCLEOTIDE SEQUENCE</scope>
    <source>
        <strain evidence="2">KCTC 42097</strain>
    </source>
</reference>
<dbReference type="PROSITE" id="PS51502">
    <property type="entry name" value="S_R_A_B_BARREL"/>
    <property type="match status" value="1"/>
</dbReference>
<feature type="domain" description="Stress-response A/B barrel" evidence="1">
    <location>
        <begin position="2"/>
        <end position="92"/>
    </location>
</feature>
<evidence type="ECO:0000313" key="2">
    <source>
        <dbReference type="EMBL" id="GHC62880.1"/>
    </source>
</evidence>
<reference evidence="2" key="1">
    <citation type="journal article" date="2014" name="Int. J. Syst. Evol. Microbiol.">
        <title>Complete genome sequence of Corynebacterium casei LMG S-19264T (=DSM 44701T), isolated from a smear-ripened cheese.</title>
        <authorList>
            <consortium name="US DOE Joint Genome Institute (JGI-PGF)"/>
            <person name="Walter F."/>
            <person name="Albersmeier A."/>
            <person name="Kalinowski J."/>
            <person name="Ruckert C."/>
        </authorList>
    </citation>
    <scope>NUCLEOTIDE SEQUENCE</scope>
    <source>
        <strain evidence="2">KCTC 42097</strain>
    </source>
</reference>
<gene>
    <name evidence="2" type="ORF">GCM10010136_04220</name>
</gene>
<dbReference type="Pfam" id="PF07876">
    <property type="entry name" value="Dabb"/>
    <property type="match status" value="1"/>
</dbReference>